<name>A0ABQ3I720_9BACT</name>
<organism evidence="1 2">
    <name type="scientific">Roseivirga thermotolerans</name>
    <dbReference type="NCBI Taxonomy" id="1758176"/>
    <lineage>
        <taxon>Bacteria</taxon>
        <taxon>Pseudomonadati</taxon>
        <taxon>Bacteroidota</taxon>
        <taxon>Cytophagia</taxon>
        <taxon>Cytophagales</taxon>
        <taxon>Roseivirgaceae</taxon>
        <taxon>Roseivirga</taxon>
    </lineage>
</organism>
<evidence type="ECO:0000313" key="2">
    <source>
        <dbReference type="Proteomes" id="UP000658258"/>
    </source>
</evidence>
<dbReference type="Proteomes" id="UP000658258">
    <property type="component" value="Unassembled WGS sequence"/>
</dbReference>
<evidence type="ECO:0000313" key="1">
    <source>
        <dbReference type="EMBL" id="GHE60969.1"/>
    </source>
</evidence>
<sequence length="556" mass="63601">MKTKNENNGTVESVGLDYQLLELVANEFRIAAPRLTADEHSKHALKILKEKASKEHQAKRQELIKAGYSLTIDEVSKKINKSGIHNTLRYLLAEESLYVTILHEVILKEGITDTQGIYSRVSALTNRMKVEFFSEAIRHVMDDANIDKQAVSIKALLTEVIKKNPSINATQSPILKLINELDDLGLIPDLIEAFFSRPKPEVDPSKATDEVKKSMANYLMSVGLVVTQDAINNPSQKFDEALFYAYAQAIKKSSNGEDPISNLYSNTYDSEWDYSVDTFETIEEQGVDKENIYAAAALFYIKTLGDDLGIFRVADAIILAWTQGRLDIPQGETSSKLYRYYKLREERTTMEERAMFYKQVLNIGDAEMLDNMVANEEFSQLWEVLMEEVVRYIEKYESADSPDYISKTPVYQSLKDIQYNLTTRTSGMVKAMTREMYAHLQSAIEILREQTVVDQLGYGYQKSMWKVIERVSQSEFDSIPNVSALRRAAIEGNKLLRWIADFDEGSVTEENFVEFLHIAENFIISQSQLIDNDDNDGYNEREIDNMLDEDNDDWDF</sequence>
<dbReference type="RefSeq" id="WP_229838577.1">
    <property type="nucleotide sequence ID" value="NZ_BNAG01000002.1"/>
</dbReference>
<protein>
    <submittedName>
        <fullName evidence="1">Uncharacterized protein</fullName>
    </submittedName>
</protein>
<proteinExistence type="predicted"/>
<comment type="caution">
    <text evidence="1">The sequence shown here is derived from an EMBL/GenBank/DDBJ whole genome shotgun (WGS) entry which is preliminary data.</text>
</comment>
<dbReference type="EMBL" id="BNAG01000002">
    <property type="protein sequence ID" value="GHE60969.1"/>
    <property type="molecule type" value="Genomic_DNA"/>
</dbReference>
<reference evidence="2" key="1">
    <citation type="journal article" date="2019" name="Int. J. Syst. Evol. Microbiol.">
        <title>The Global Catalogue of Microorganisms (GCM) 10K type strain sequencing project: providing services to taxonomists for standard genome sequencing and annotation.</title>
        <authorList>
            <consortium name="The Broad Institute Genomics Platform"/>
            <consortium name="The Broad Institute Genome Sequencing Center for Infectious Disease"/>
            <person name="Wu L."/>
            <person name="Ma J."/>
        </authorList>
    </citation>
    <scope>NUCLEOTIDE SEQUENCE [LARGE SCALE GENOMIC DNA]</scope>
    <source>
        <strain evidence="2">CGMCC 1.15111</strain>
    </source>
</reference>
<accession>A0ABQ3I720</accession>
<keyword evidence="2" id="KW-1185">Reference proteome</keyword>
<gene>
    <name evidence="1" type="ORF">GCM10011340_14840</name>
</gene>